<dbReference type="EMBL" id="AUWU02000008">
    <property type="protein sequence ID" value="KAH0570178.1"/>
    <property type="molecule type" value="Genomic_DNA"/>
</dbReference>
<dbReference type="AlphaFoldDB" id="V6LSW7"/>
<sequence length="211" mass="24280">MNYSTILNKQNLMPIQTFTTQAQQFQRQNQTATLKKLQNSRFLSQKLKDFNHSDMSQKSSINKDLITTIQDTIKHGTSQLVHTQILDKTRLPSFTANYVNKIFQTYSADFQSSEAMIIRICADRNLQLSELEKYIQNLEAFPNQTEVSSIVDTPTSQFADPEVIESVNSNNIQGADLEVLRNEIVKLVQENNDLQQKLFDLESEIMLKELE</sequence>
<feature type="coiled-coil region" evidence="1">
    <location>
        <begin position="177"/>
        <end position="211"/>
    </location>
</feature>
<keyword evidence="4" id="KW-1185">Reference proteome</keyword>
<dbReference type="VEuPathDB" id="GiardiaDB:SS50377_28153"/>
<gene>
    <name evidence="2" type="ORF">SS50377_12251</name>
    <name evidence="3" type="ORF">SS50377_28153</name>
</gene>
<dbReference type="Proteomes" id="UP000018208">
    <property type="component" value="Unassembled WGS sequence"/>
</dbReference>
<keyword evidence="1" id="KW-0175">Coiled coil</keyword>
<protein>
    <submittedName>
        <fullName evidence="2">Uncharacterized protein</fullName>
    </submittedName>
</protein>
<evidence type="ECO:0000313" key="2">
    <source>
        <dbReference type="EMBL" id="EST47665.1"/>
    </source>
</evidence>
<proteinExistence type="predicted"/>
<accession>V6LSW7</accession>
<organism evidence="2">
    <name type="scientific">Spironucleus salmonicida</name>
    <dbReference type="NCBI Taxonomy" id="348837"/>
    <lineage>
        <taxon>Eukaryota</taxon>
        <taxon>Metamonada</taxon>
        <taxon>Diplomonadida</taxon>
        <taxon>Hexamitidae</taxon>
        <taxon>Hexamitinae</taxon>
        <taxon>Spironucleus</taxon>
    </lineage>
</organism>
<dbReference type="EMBL" id="KI546037">
    <property type="protein sequence ID" value="EST47665.1"/>
    <property type="molecule type" value="Genomic_DNA"/>
</dbReference>
<evidence type="ECO:0000313" key="4">
    <source>
        <dbReference type="Proteomes" id="UP000018208"/>
    </source>
</evidence>
<evidence type="ECO:0000256" key="1">
    <source>
        <dbReference type="SAM" id="Coils"/>
    </source>
</evidence>
<reference evidence="3" key="2">
    <citation type="submission" date="2020-12" db="EMBL/GenBank/DDBJ databases">
        <title>New Spironucleus salmonicida genome in near-complete chromosomes.</title>
        <authorList>
            <person name="Xu F."/>
            <person name="Kurt Z."/>
            <person name="Jimenez-Gonzalez A."/>
            <person name="Astvaldsson A."/>
            <person name="Andersson J.O."/>
            <person name="Svard S.G."/>
        </authorList>
    </citation>
    <scope>NUCLEOTIDE SEQUENCE</scope>
    <source>
        <strain evidence="3">ATCC 50377</strain>
    </source>
</reference>
<reference evidence="2 3" key="1">
    <citation type="journal article" date="2014" name="PLoS Genet.">
        <title>The Genome of Spironucleus salmonicida Highlights a Fish Pathogen Adapted to Fluctuating Environments.</title>
        <authorList>
            <person name="Xu F."/>
            <person name="Jerlstrom-Hultqvist J."/>
            <person name="Einarsson E."/>
            <person name="Astvaldsson A."/>
            <person name="Svard S.G."/>
            <person name="Andersson J.O."/>
        </authorList>
    </citation>
    <scope>NUCLEOTIDE SEQUENCE</scope>
    <source>
        <strain evidence="3">ATCC 50377</strain>
    </source>
</reference>
<evidence type="ECO:0000313" key="3">
    <source>
        <dbReference type="EMBL" id="KAH0570178.1"/>
    </source>
</evidence>
<name>V6LSW7_9EUKA</name>